<feature type="transmembrane region" description="Helical" evidence="8">
    <location>
        <begin position="261"/>
        <end position="289"/>
    </location>
</feature>
<name>A0A1T5IRD1_9FIRM</name>
<dbReference type="InterPro" id="IPR050277">
    <property type="entry name" value="Sodium:Solute_Symporter"/>
</dbReference>
<protein>
    <submittedName>
        <fullName evidence="9">Solute:Na+ symporter, SSS family</fullName>
    </submittedName>
</protein>
<dbReference type="OrthoDB" id="9810181at2"/>
<comment type="subcellular location">
    <subcellularLocation>
        <location evidence="1">Membrane</location>
        <topology evidence="1">Multi-pass membrane protein</topology>
    </subcellularLocation>
</comment>
<dbReference type="RefSeq" id="WP_079489283.1">
    <property type="nucleotide sequence ID" value="NZ_FUZT01000001.1"/>
</dbReference>
<evidence type="ECO:0000256" key="3">
    <source>
        <dbReference type="ARBA" id="ARBA00022448"/>
    </source>
</evidence>
<keyword evidence="5 8" id="KW-1133">Transmembrane helix</keyword>
<feature type="transmembrane region" description="Helical" evidence="8">
    <location>
        <begin position="383"/>
        <end position="402"/>
    </location>
</feature>
<dbReference type="STRING" id="36842.SAMN02194393_00646"/>
<dbReference type="Proteomes" id="UP000190285">
    <property type="component" value="Unassembled WGS sequence"/>
</dbReference>
<feature type="transmembrane region" description="Helical" evidence="8">
    <location>
        <begin position="143"/>
        <end position="168"/>
    </location>
</feature>
<gene>
    <name evidence="9" type="ORF">SAMN02194393_00646</name>
</gene>
<reference evidence="9 10" key="1">
    <citation type="submission" date="2017-02" db="EMBL/GenBank/DDBJ databases">
        <authorList>
            <person name="Peterson S.W."/>
        </authorList>
    </citation>
    <scope>NUCLEOTIDE SEQUENCE [LARGE SCALE GENOMIC DNA]</scope>
    <source>
        <strain evidence="9 10">M1</strain>
    </source>
</reference>
<evidence type="ECO:0000256" key="7">
    <source>
        <dbReference type="RuleBase" id="RU362091"/>
    </source>
</evidence>
<evidence type="ECO:0000256" key="4">
    <source>
        <dbReference type="ARBA" id="ARBA00022692"/>
    </source>
</evidence>
<feature type="transmembrane region" description="Helical" evidence="8">
    <location>
        <begin position="295"/>
        <end position="320"/>
    </location>
</feature>
<proteinExistence type="inferred from homology"/>
<evidence type="ECO:0000256" key="6">
    <source>
        <dbReference type="ARBA" id="ARBA00023136"/>
    </source>
</evidence>
<dbReference type="GO" id="GO:0022857">
    <property type="term" value="F:transmembrane transporter activity"/>
    <property type="evidence" value="ECO:0007669"/>
    <property type="project" value="InterPro"/>
</dbReference>
<sequence>MKTSYLIIILLYLFGVSLYGWYLKKKLVKSNDDFVAAGRRLPFPVLVGTLLATWMGSGMITGTANFIYQNGPFAGMLHLIGEPLGLLLIALFLAKRIREKTKYTIPELMEKKYGSVARTLVAVCIILAYVGIVSYQFKAGGYILNLVTGISVEAGTIISAIFIVYLAVVGGLVSVAYTDAIGTLIIFVAMIIGLPLAISQAGGLSHMMASIPAEKLTVSGGLTGIQMLGYMLPVIFLVLGEQNIYQRFGAAKDPKEATKSGFGLFWLAVLLDVLIIAIVTTSIVLYPNLQDADTAFFQVAMGLPSIIGGLIMACSVALFITTADSYLLSASTNITFDLLVKFVKPNATDKEQLKMIRISIIVLAALALLIGTFFPSILSMQMYAYSMYGAAITPALLGSLFWNKATKQGGLASIIVGGGTVLIWEIVLKTPMGWNSILIAGPLAIIALIVISLLTQKNNEKMETV</sequence>
<evidence type="ECO:0000313" key="9">
    <source>
        <dbReference type="EMBL" id="SKC41503.1"/>
    </source>
</evidence>
<feature type="transmembrane region" description="Helical" evidence="8">
    <location>
        <begin position="218"/>
        <end position="240"/>
    </location>
</feature>
<feature type="transmembrane region" description="Helical" evidence="8">
    <location>
        <begin position="73"/>
        <end position="94"/>
    </location>
</feature>
<dbReference type="InterPro" id="IPR001734">
    <property type="entry name" value="Na/solute_symporter"/>
</dbReference>
<accession>A0A1T5IRD1</accession>
<comment type="similarity">
    <text evidence="2 7">Belongs to the sodium:solute symporter (SSF) (TC 2.A.21) family.</text>
</comment>
<dbReference type="PANTHER" id="PTHR48086:SF7">
    <property type="entry name" value="SODIUM-SOLUTE SYMPORTER-RELATED"/>
    <property type="match status" value="1"/>
</dbReference>
<keyword evidence="10" id="KW-1185">Reference proteome</keyword>
<feature type="transmembrane region" description="Helical" evidence="8">
    <location>
        <begin position="43"/>
        <end position="67"/>
    </location>
</feature>
<keyword evidence="3" id="KW-0813">Transport</keyword>
<dbReference type="PANTHER" id="PTHR48086">
    <property type="entry name" value="SODIUM/PROLINE SYMPORTER-RELATED"/>
    <property type="match status" value="1"/>
</dbReference>
<dbReference type="CDD" id="cd10322">
    <property type="entry name" value="SLC5sbd"/>
    <property type="match status" value="1"/>
</dbReference>
<feature type="transmembrane region" description="Helical" evidence="8">
    <location>
        <begin position="6"/>
        <end position="23"/>
    </location>
</feature>
<dbReference type="InterPro" id="IPR038377">
    <property type="entry name" value="Na/Glc_symporter_sf"/>
</dbReference>
<feature type="transmembrane region" description="Helical" evidence="8">
    <location>
        <begin position="433"/>
        <end position="454"/>
    </location>
</feature>
<dbReference type="AlphaFoldDB" id="A0A1T5IRD1"/>
<feature type="transmembrane region" description="Helical" evidence="8">
    <location>
        <begin position="180"/>
        <end position="198"/>
    </location>
</feature>
<evidence type="ECO:0000313" key="10">
    <source>
        <dbReference type="Proteomes" id="UP000190285"/>
    </source>
</evidence>
<feature type="transmembrane region" description="Helical" evidence="8">
    <location>
        <begin position="115"/>
        <end position="137"/>
    </location>
</feature>
<dbReference type="PROSITE" id="PS50283">
    <property type="entry name" value="NA_SOLUT_SYMP_3"/>
    <property type="match status" value="1"/>
</dbReference>
<keyword evidence="6 8" id="KW-0472">Membrane</keyword>
<feature type="transmembrane region" description="Helical" evidence="8">
    <location>
        <begin position="358"/>
        <end position="377"/>
    </location>
</feature>
<dbReference type="EMBL" id="FUZT01000001">
    <property type="protein sequence ID" value="SKC41503.1"/>
    <property type="molecule type" value="Genomic_DNA"/>
</dbReference>
<evidence type="ECO:0000256" key="5">
    <source>
        <dbReference type="ARBA" id="ARBA00022989"/>
    </source>
</evidence>
<dbReference type="GO" id="GO:0005886">
    <property type="term" value="C:plasma membrane"/>
    <property type="evidence" value="ECO:0007669"/>
    <property type="project" value="TreeGrafter"/>
</dbReference>
<feature type="transmembrane region" description="Helical" evidence="8">
    <location>
        <begin position="409"/>
        <end position="427"/>
    </location>
</feature>
<evidence type="ECO:0000256" key="8">
    <source>
        <dbReference type="SAM" id="Phobius"/>
    </source>
</evidence>
<keyword evidence="4 8" id="KW-0812">Transmembrane</keyword>
<dbReference type="Pfam" id="PF00474">
    <property type="entry name" value="SSF"/>
    <property type="match status" value="1"/>
</dbReference>
<evidence type="ECO:0000256" key="2">
    <source>
        <dbReference type="ARBA" id="ARBA00006434"/>
    </source>
</evidence>
<organism evidence="9 10">
    <name type="scientific">Maledivibacter halophilus</name>
    <dbReference type="NCBI Taxonomy" id="36842"/>
    <lineage>
        <taxon>Bacteria</taxon>
        <taxon>Bacillati</taxon>
        <taxon>Bacillota</taxon>
        <taxon>Clostridia</taxon>
        <taxon>Peptostreptococcales</taxon>
        <taxon>Caminicellaceae</taxon>
        <taxon>Maledivibacter</taxon>
    </lineage>
</organism>
<evidence type="ECO:0000256" key="1">
    <source>
        <dbReference type="ARBA" id="ARBA00004141"/>
    </source>
</evidence>
<dbReference type="Gene3D" id="1.20.1730.10">
    <property type="entry name" value="Sodium/glucose cotransporter"/>
    <property type="match status" value="1"/>
</dbReference>